<gene>
    <name evidence="1" type="ORF">ACFFMS_21140</name>
</gene>
<keyword evidence="2" id="KW-1185">Reference proteome</keyword>
<accession>A0ABV5WJL6</accession>
<dbReference type="SUPFAM" id="SSF110849">
    <property type="entry name" value="ParB/Sulfiredoxin"/>
    <property type="match status" value="1"/>
</dbReference>
<dbReference type="Proteomes" id="UP001589609">
    <property type="component" value="Unassembled WGS sequence"/>
</dbReference>
<dbReference type="EMBL" id="JBHMAF010000168">
    <property type="protein sequence ID" value="MFB9760787.1"/>
    <property type="molecule type" value="Genomic_DNA"/>
</dbReference>
<protein>
    <submittedName>
        <fullName evidence="1">Plasmid stabilization protein</fullName>
    </submittedName>
</protein>
<reference evidence="1 2" key="1">
    <citation type="submission" date="2024-09" db="EMBL/GenBank/DDBJ databases">
        <authorList>
            <person name="Sun Q."/>
            <person name="Mori K."/>
        </authorList>
    </citation>
    <scope>NUCLEOTIDE SEQUENCE [LARGE SCALE GENOMIC DNA]</scope>
    <source>
        <strain evidence="1 2">JCM 11201</strain>
    </source>
</reference>
<proteinExistence type="predicted"/>
<organism evidence="1 2">
    <name type="scientific">Ectobacillus funiculus</name>
    <dbReference type="NCBI Taxonomy" id="137993"/>
    <lineage>
        <taxon>Bacteria</taxon>
        <taxon>Bacillati</taxon>
        <taxon>Bacillota</taxon>
        <taxon>Bacilli</taxon>
        <taxon>Bacillales</taxon>
        <taxon>Bacillaceae</taxon>
        <taxon>Ectobacillus</taxon>
    </lineage>
</organism>
<dbReference type="Gene3D" id="3.90.1530.10">
    <property type="entry name" value="Conserved hypothetical protein from pyrococcus furiosus pfu- 392566-001, ParB domain"/>
    <property type="match status" value="1"/>
</dbReference>
<comment type="caution">
    <text evidence="1">The sequence shown here is derived from an EMBL/GenBank/DDBJ whole genome shotgun (WGS) entry which is preliminary data.</text>
</comment>
<dbReference type="InterPro" id="IPR036086">
    <property type="entry name" value="ParB/Sulfiredoxin_sf"/>
</dbReference>
<dbReference type="RefSeq" id="WP_379951069.1">
    <property type="nucleotide sequence ID" value="NZ_JBHMAF010000168.1"/>
</dbReference>
<sequence length="228" mass="26201">MAHKMTLTGSPVSEVRDCNTYFSFEMEERGSIAPPKGIPYKSTSIVYTVFVSKKQFNKLKVDTGKFHQYRFLIQGEPTLEASLTDCPGEIGIICMQISELPNKEKEQPKEEKKTIIVEQPKESKQMKEEAEKKMIVKEVKEIVRLDVMHTLPDGTTEIIPLQDICVPESILQTTPRAEKQEKVIRKIQETGTIDQPILIDRETKQLKDGYSRYYVAKKMQLEQVPVCY</sequence>
<evidence type="ECO:0000313" key="1">
    <source>
        <dbReference type="EMBL" id="MFB9760787.1"/>
    </source>
</evidence>
<name>A0ABV5WJL6_9BACI</name>
<evidence type="ECO:0000313" key="2">
    <source>
        <dbReference type="Proteomes" id="UP001589609"/>
    </source>
</evidence>